<dbReference type="EMBL" id="BMAT01010903">
    <property type="protein sequence ID" value="GFR63145.1"/>
    <property type="molecule type" value="Genomic_DNA"/>
</dbReference>
<keyword evidence="1" id="KW-1133">Transmembrane helix</keyword>
<protein>
    <submittedName>
        <fullName evidence="2">Uncharacterized protein</fullName>
    </submittedName>
</protein>
<keyword evidence="3" id="KW-1185">Reference proteome</keyword>
<dbReference type="AlphaFoldDB" id="A0AAV4ER31"/>
<comment type="caution">
    <text evidence="2">The sequence shown here is derived from an EMBL/GenBank/DDBJ whole genome shotgun (WGS) entry which is preliminary data.</text>
</comment>
<sequence length="107" mass="12355">MIMMLDDDNNDDNNDDDDDGDDMMMLLMMMMMMMMMVVVVVVVVVVVIMIMCLTESHIYFSLPLNIDTYDNLLRSSTRESNTFYKHPRDHQLLNPIPSTSIIAIINS</sequence>
<feature type="transmembrane region" description="Helical" evidence="1">
    <location>
        <begin position="23"/>
        <end position="53"/>
    </location>
</feature>
<reference evidence="2 3" key="1">
    <citation type="journal article" date="2021" name="Elife">
        <title>Chloroplast acquisition without the gene transfer in kleptoplastic sea slugs, Plakobranchus ocellatus.</title>
        <authorList>
            <person name="Maeda T."/>
            <person name="Takahashi S."/>
            <person name="Yoshida T."/>
            <person name="Shimamura S."/>
            <person name="Takaki Y."/>
            <person name="Nagai Y."/>
            <person name="Toyoda A."/>
            <person name="Suzuki Y."/>
            <person name="Arimoto A."/>
            <person name="Ishii H."/>
            <person name="Satoh N."/>
            <person name="Nishiyama T."/>
            <person name="Hasebe M."/>
            <person name="Maruyama T."/>
            <person name="Minagawa J."/>
            <person name="Obokata J."/>
            <person name="Shigenobu S."/>
        </authorList>
    </citation>
    <scope>NUCLEOTIDE SEQUENCE [LARGE SCALE GENOMIC DNA]</scope>
</reference>
<gene>
    <name evidence="2" type="ORF">ElyMa_005476600</name>
</gene>
<evidence type="ECO:0000313" key="2">
    <source>
        <dbReference type="EMBL" id="GFR63145.1"/>
    </source>
</evidence>
<evidence type="ECO:0000313" key="3">
    <source>
        <dbReference type="Proteomes" id="UP000762676"/>
    </source>
</evidence>
<keyword evidence="1" id="KW-0812">Transmembrane</keyword>
<name>A0AAV4ER31_9GAST</name>
<keyword evidence="1" id="KW-0472">Membrane</keyword>
<dbReference type="Proteomes" id="UP000762676">
    <property type="component" value="Unassembled WGS sequence"/>
</dbReference>
<evidence type="ECO:0000256" key="1">
    <source>
        <dbReference type="SAM" id="Phobius"/>
    </source>
</evidence>
<proteinExistence type="predicted"/>
<accession>A0AAV4ER31</accession>
<organism evidence="2 3">
    <name type="scientific">Elysia marginata</name>
    <dbReference type="NCBI Taxonomy" id="1093978"/>
    <lineage>
        <taxon>Eukaryota</taxon>
        <taxon>Metazoa</taxon>
        <taxon>Spiralia</taxon>
        <taxon>Lophotrochozoa</taxon>
        <taxon>Mollusca</taxon>
        <taxon>Gastropoda</taxon>
        <taxon>Heterobranchia</taxon>
        <taxon>Euthyneura</taxon>
        <taxon>Panpulmonata</taxon>
        <taxon>Sacoglossa</taxon>
        <taxon>Placobranchoidea</taxon>
        <taxon>Plakobranchidae</taxon>
        <taxon>Elysia</taxon>
    </lineage>
</organism>